<accession>A0A928BWF0</accession>
<reference evidence="2" key="1">
    <citation type="submission" date="2019-04" db="EMBL/GenBank/DDBJ databases">
        <title>Evolution of Biomass-Degrading Anaerobic Consortia Revealed by Metagenomics.</title>
        <authorList>
            <person name="Peng X."/>
        </authorList>
    </citation>
    <scope>NUCLEOTIDE SEQUENCE</scope>
    <source>
        <strain evidence="2">SIG141</strain>
    </source>
</reference>
<evidence type="ECO:0000313" key="3">
    <source>
        <dbReference type="Proteomes" id="UP000763088"/>
    </source>
</evidence>
<name>A0A928BWF0_XYLRU</name>
<comment type="caution">
    <text evidence="2">The sequence shown here is derived from an EMBL/GenBank/DDBJ whole genome shotgun (WGS) entry which is preliminary data.</text>
</comment>
<evidence type="ECO:0000259" key="1">
    <source>
        <dbReference type="Pfam" id="PF13588"/>
    </source>
</evidence>
<feature type="domain" description="Type I restriction enzyme R protein N-terminal" evidence="1">
    <location>
        <begin position="42"/>
        <end position="103"/>
    </location>
</feature>
<dbReference type="Gene3D" id="3.90.1570.30">
    <property type="match status" value="1"/>
</dbReference>
<protein>
    <recommendedName>
        <fullName evidence="1">Type I restriction enzyme R protein N-terminal domain-containing protein</fullName>
    </recommendedName>
</protein>
<proteinExistence type="predicted"/>
<sequence>MVDDVHKLSEEDTKLRYITPAILNKGWSVNDITMETKVRLTDGKINLRGNLVARDKAKFADYMLYYNRATPIAIVEAKDANHSVSHGMQQAKEYAEMMDVPFAFTKSAPPSMPR</sequence>
<evidence type="ECO:0000313" key="2">
    <source>
        <dbReference type="EMBL" id="MBE6267337.1"/>
    </source>
</evidence>
<organism evidence="2 3">
    <name type="scientific">Xylanibacter ruminicola</name>
    <name type="common">Prevotella ruminicola</name>
    <dbReference type="NCBI Taxonomy" id="839"/>
    <lineage>
        <taxon>Bacteria</taxon>
        <taxon>Pseudomonadati</taxon>
        <taxon>Bacteroidota</taxon>
        <taxon>Bacteroidia</taxon>
        <taxon>Bacteroidales</taxon>
        <taxon>Prevotellaceae</taxon>
        <taxon>Xylanibacter</taxon>
    </lineage>
</organism>
<dbReference type="EMBL" id="SUYD01000020">
    <property type="protein sequence ID" value="MBE6267337.1"/>
    <property type="molecule type" value="Genomic_DNA"/>
</dbReference>
<gene>
    <name evidence="2" type="ORF">E7102_12885</name>
</gene>
<dbReference type="Proteomes" id="UP000763088">
    <property type="component" value="Unassembled WGS sequence"/>
</dbReference>
<dbReference type="InterPro" id="IPR029464">
    <property type="entry name" value="HSDR_N"/>
</dbReference>
<dbReference type="AlphaFoldDB" id="A0A928BWF0"/>
<dbReference type="Pfam" id="PF13588">
    <property type="entry name" value="HSDR_N_2"/>
    <property type="match status" value="1"/>
</dbReference>